<evidence type="ECO:0000256" key="8">
    <source>
        <dbReference type="ARBA" id="ARBA00022842"/>
    </source>
</evidence>
<comment type="pathway">
    <text evidence="10">Metabolic intermediate biosynthesis; 5-phospho-alpha-D-ribose 1-diphosphate biosynthesis; 5-phospho-alpha-D-ribose 1-diphosphate from D-ribose 5-phosphate (route I): step 1/1.</text>
</comment>
<dbReference type="AlphaFoldDB" id="N0BAW7"/>
<comment type="cofactor">
    <cofactor evidence="10">
        <name>Mg(2+)</name>
        <dbReference type="ChEBI" id="CHEBI:18420"/>
    </cofactor>
    <text evidence="10">Binds 2 Mg(2+) ions per subunit.</text>
</comment>
<dbReference type="PANTHER" id="PTHR10210">
    <property type="entry name" value="RIBOSE-PHOSPHATE DIPHOSPHOKINASE FAMILY MEMBER"/>
    <property type="match status" value="1"/>
</dbReference>
<evidence type="ECO:0000256" key="9">
    <source>
        <dbReference type="ARBA" id="ARBA00049535"/>
    </source>
</evidence>
<feature type="binding site" evidence="10">
    <location>
        <position position="151"/>
    </location>
    <ligand>
        <name>Mg(2+)</name>
        <dbReference type="ChEBI" id="CHEBI:18420"/>
        <label>2</label>
    </ligand>
</feature>
<feature type="binding site" evidence="10">
    <location>
        <position position="200"/>
    </location>
    <ligand>
        <name>D-ribose 5-phosphate</name>
        <dbReference type="ChEBI" id="CHEBI:78346"/>
    </ligand>
</feature>
<dbReference type="SMART" id="SM01400">
    <property type="entry name" value="Pribosyltran_N"/>
    <property type="match status" value="1"/>
</dbReference>
<evidence type="ECO:0000256" key="1">
    <source>
        <dbReference type="ARBA" id="ARBA00022490"/>
    </source>
</evidence>
<dbReference type="InterPro" id="IPR029057">
    <property type="entry name" value="PRTase-like"/>
</dbReference>
<feature type="binding site" evidence="10">
    <location>
        <position position="116"/>
    </location>
    <ligand>
        <name>Mg(2+)</name>
        <dbReference type="ChEBI" id="CHEBI:18420"/>
        <label>1</label>
    </ligand>
</feature>
<dbReference type="HAMAP" id="MF_00583_A">
    <property type="entry name" value="RibP_PPkinase_A"/>
    <property type="match status" value="1"/>
</dbReference>
<keyword evidence="6 10" id="KW-0418">Kinase</keyword>
<dbReference type="GO" id="GO:0000287">
    <property type="term" value="F:magnesium ion binding"/>
    <property type="evidence" value="ECO:0007669"/>
    <property type="project" value="UniProtKB-UniRule"/>
</dbReference>
<dbReference type="HOGENOM" id="CLU_033546_2_2_2"/>
<dbReference type="Pfam" id="PF00156">
    <property type="entry name" value="Pribosyltran"/>
    <property type="match status" value="1"/>
</dbReference>
<dbReference type="Pfam" id="PF13793">
    <property type="entry name" value="Pribosyltran_N"/>
    <property type="match status" value="1"/>
</dbReference>
<comment type="catalytic activity">
    <reaction evidence="9 10">
        <text>D-ribose 5-phosphate + ATP = 5-phospho-alpha-D-ribose 1-diphosphate + AMP + H(+)</text>
        <dbReference type="Rhea" id="RHEA:15609"/>
        <dbReference type="ChEBI" id="CHEBI:15378"/>
        <dbReference type="ChEBI" id="CHEBI:30616"/>
        <dbReference type="ChEBI" id="CHEBI:58017"/>
        <dbReference type="ChEBI" id="CHEBI:78346"/>
        <dbReference type="ChEBI" id="CHEBI:456215"/>
        <dbReference type="EC" id="2.7.6.1"/>
    </reaction>
</comment>
<proteinExistence type="inferred from homology"/>
<dbReference type="UniPathway" id="UPA00087">
    <property type="reaction ID" value="UER00172"/>
</dbReference>
<dbReference type="OrthoDB" id="371997at2157"/>
<feature type="binding site" evidence="10">
    <location>
        <begin position="204"/>
        <end position="208"/>
    </location>
    <ligand>
        <name>D-ribose 5-phosphate</name>
        <dbReference type="ChEBI" id="CHEBI:78346"/>
    </ligand>
</feature>
<keyword evidence="1 10" id="KW-0963">Cytoplasm</keyword>
<dbReference type="EC" id="2.7.6.1" evidence="10"/>
<dbReference type="STRING" id="387631.Asulf_00735"/>
<keyword evidence="7 10" id="KW-0067">ATP-binding</keyword>
<feature type="domain" description="FHA" evidence="11">
    <location>
        <begin position="158"/>
        <end position="215"/>
    </location>
</feature>
<dbReference type="CDD" id="cd06223">
    <property type="entry name" value="PRTases_typeI"/>
    <property type="match status" value="1"/>
</dbReference>
<dbReference type="InterPro" id="IPR037514">
    <property type="entry name" value="Rib-P_diPkinase_arc"/>
</dbReference>
<dbReference type="GO" id="GO:0016301">
    <property type="term" value="F:kinase activity"/>
    <property type="evidence" value="ECO:0007669"/>
    <property type="project" value="UniProtKB-KW"/>
</dbReference>
<keyword evidence="2 10" id="KW-0808">Transferase</keyword>
<keyword evidence="4 10" id="KW-0545">Nucleotide biosynthesis</keyword>
<dbReference type="GO" id="GO:0005524">
    <property type="term" value="F:ATP binding"/>
    <property type="evidence" value="ECO:0007669"/>
    <property type="project" value="UniProtKB-KW"/>
</dbReference>
<keyword evidence="8 10" id="KW-0460">Magnesium</keyword>
<evidence type="ECO:0000313" key="12">
    <source>
        <dbReference type="EMBL" id="AGK60749.1"/>
    </source>
</evidence>
<dbReference type="EMBL" id="CP005290">
    <property type="protein sequence ID" value="AGK60749.1"/>
    <property type="molecule type" value="Genomic_DNA"/>
</dbReference>
<evidence type="ECO:0000256" key="10">
    <source>
        <dbReference type="HAMAP-Rule" id="MF_00583"/>
    </source>
</evidence>
<feature type="binding site" evidence="10">
    <location>
        <begin position="83"/>
        <end position="84"/>
    </location>
    <ligand>
        <name>ATP</name>
        <dbReference type="ChEBI" id="CHEBI:30616"/>
    </ligand>
</feature>
<evidence type="ECO:0000256" key="3">
    <source>
        <dbReference type="ARBA" id="ARBA00022723"/>
    </source>
</evidence>
<dbReference type="InterPro" id="IPR000253">
    <property type="entry name" value="FHA_dom"/>
</dbReference>
<evidence type="ECO:0000256" key="6">
    <source>
        <dbReference type="ARBA" id="ARBA00022777"/>
    </source>
</evidence>
<dbReference type="GO" id="GO:0006015">
    <property type="term" value="P:5-phosphoribose 1-diphosphate biosynthetic process"/>
    <property type="evidence" value="ECO:0007669"/>
    <property type="project" value="UniProtKB-UniRule"/>
</dbReference>
<dbReference type="Proteomes" id="UP000013307">
    <property type="component" value="Chromosome"/>
</dbReference>
<evidence type="ECO:0000256" key="4">
    <source>
        <dbReference type="ARBA" id="ARBA00022727"/>
    </source>
</evidence>
<dbReference type="KEGG" id="ast:Asulf_00735"/>
<dbReference type="GO" id="GO:0002189">
    <property type="term" value="C:ribose phosphate diphosphokinase complex"/>
    <property type="evidence" value="ECO:0007669"/>
    <property type="project" value="TreeGrafter"/>
</dbReference>
<sequence>MKILSGPASPFLGKKIADVLKAEIAQAEFKRFPDGELYVRAESSDVVVQSICSNDDLVYLILMLSAIENSEKIAVIPYFGYARQDRKFQDGEAVSIREIARIVESYTDKIISVNLHSEIAKRYFKNLVEIDAMPMIGGMYRDKDVVMISPDKGSLERVKVSAEAANCDYDYLEKRRISATEVEISPKNIDVEGRDVVIVDDIISTGGTIVEATRILRNMGAKSVSAVCVHAVMSNFALNKLYSAGVKEVIATDTIERIVSRISVSEPIASEIKNLI</sequence>
<keyword evidence="5 10" id="KW-0547">Nucleotide-binding</keyword>
<evidence type="ECO:0000259" key="11">
    <source>
        <dbReference type="PROSITE" id="PS50006"/>
    </source>
</evidence>
<protein>
    <recommendedName>
        <fullName evidence="10">Ribose-phosphate pyrophosphokinase</fullName>
        <shortName evidence="10">RPPK</shortName>
        <ecNumber evidence="10">2.7.6.1</ecNumber>
    </recommendedName>
    <alternativeName>
        <fullName evidence="10">5-phospho-D-ribosyl alpha-1-diphosphate synthase</fullName>
    </alternativeName>
    <alternativeName>
        <fullName evidence="10">Phosphoribosyl diphosphate synthase</fullName>
    </alternativeName>
    <alternativeName>
        <fullName evidence="10">Phosphoribosyl pyrophosphate synthase</fullName>
        <shortName evidence="10">P-Rib-PP synthase</shortName>
        <shortName evidence="10">PRPP synthase</shortName>
        <shortName evidence="10">PRPPase</shortName>
    </alternativeName>
</protein>
<dbReference type="RefSeq" id="WP_015590348.1">
    <property type="nucleotide sequence ID" value="NC_021169.1"/>
</dbReference>
<evidence type="ECO:0000256" key="5">
    <source>
        <dbReference type="ARBA" id="ARBA00022741"/>
    </source>
</evidence>
<dbReference type="NCBIfam" id="TIGR01251">
    <property type="entry name" value="ribP_PPkin"/>
    <property type="match status" value="1"/>
</dbReference>
<keyword evidence="3 10" id="KW-0479">Metal-binding</keyword>
<evidence type="ECO:0000313" key="13">
    <source>
        <dbReference type="Proteomes" id="UP000013307"/>
    </source>
</evidence>
<dbReference type="NCBIfam" id="NF002095">
    <property type="entry name" value="PRK00934.1"/>
    <property type="match status" value="1"/>
</dbReference>
<dbReference type="GO" id="GO:0005737">
    <property type="term" value="C:cytoplasm"/>
    <property type="evidence" value="ECO:0007669"/>
    <property type="project" value="UniProtKB-SubCell"/>
</dbReference>
<dbReference type="GO" id="GO:0006164">
    <property type="term" value="P:purine nucleotide biosynthetic process"/>
    <property type="evidence" value="ECO:0007669"/>
    <property type="project" value="TreeGrafter"/>
</dbReference>
<comment type="subcellular location">
    <subcellularLocation>
        <location evidence="10">Cytoplasm</location>
    </subcellularLocation>
</comment>
<dbReference type="InterPro" id="IPR029099">
    <property type="entry name" value="Pribosyltran_N"/>
</dbReference>
<evidence type="ECO:0000256" key="2">
    <source>
        <dbReference type="ARBA" id="ARBA00022679"/>
    </source>
</evidence>
<dbReference type="GeneID" id="15392376"/>
<gene>
    <name evidence="10" type="primary">prs</name>
    <name evidence="12" type="ORF">Asulf_00735</name>
</gene>
<comment type="similarity">
    <text evidence="10">Belongs to the ribose-phosphate pyrophosphokinase family. Class III (archaeal) subfamily.</text>
</comment>
<feature type="active site" evidence="10">
    <location>
        <position position="174"/>
    </location>
</feature>
<dbReference type="PROSITE" id="PS50006">
    <property type="entry name" value="FHA_DOMAIN"/>
    <property type="match status" value="1"/>
</dbReference>
<dbReference type="Gene3D" id="3.40.50.2020">
    <property type="match status" value="2"/>
</dbReference>
<dbReference type="InterPro" id="IPR000836">
    <property type="entry name" value="PRTase_dom"/>
</dbReference>
<keyword evidence="13" id="KW-1185">Reference proteome</keyword>
<dbReference type="GO" id="GO:0004749">
    <property type="term" value="F:ribose phosphate diphosphokinase activity"/>
    <property type="evidence" value="ECO:0007669"/>
    <property type="project" value="UniProtKB-UniRule"/>
</dbReference>
<reference evidence="12 13" key="1">
    <citation type="journal article" date="2013" name="Genome Announc.">
        <title>Complete Genome Sequence of the Thermophilic and Facultatively Chemolithoautotrophic Sulfate Reducer Archaeoglobus sulfaticallidus Strain PM70-1T.</title>
        <authorList>
            <person name="Stokke R."/>
            <person name="Hocking W.P."/>
            <person name="Steinsbu B.O."/>
            <person name="Steen I.H."/>
        </authorList>
    </citation>
    <scope>NUCLEOTIDE SEQUENCE [LARGE SCALE GENOMIC DNA]</scope>
    <source>
        <strain evidence="12">PM70-1</strain>
    </source>
</reference>
<feature type="binding site" evidence="10">
    <location>
        <begin position="34"/>
        <end position="36"/>
    </location>
    <ligand>
        <name>ATP</name>
        <dbReference type="ChEBI" id="CHEBI:30616"/>
    </ligand>
</feature>
<organism evidence="12 13">
    <name type="scientific">Archaeoglobus sulfaticallidus PM70-1</name>
    <dbReference type="NCBI Taxonomy" id="387631"/>
    <lineage>
        <taxon>Archaea</taxon>
        <taxon>Methanobacteriati</taxon>
        <taxon>Methanobacteriota</taxon>
        <taxon>Archaeoglobi</taxon>
        <taxon>Archaeoglobales</taxon>
        <taxon>Archaeoglobaceae</taxon>
        <taxon>Archaeoglobus</taxon>
    </lineage>
</organism>
<accession>N0BAW7</accession>
<dbReference type="PANTHER" id="PTHR10210:SF32">
    <property type="entry name" value="RIBOSE-PHOSPHATE PYROPHOSPHOKINASE 2"/>
    <property type="match status" value="1"/>
</dbReference>
<dbReference type="InterPro" id="IPR005946">
    <property type="entry name" value="Rib-P_diPkinase"/>
</dbReference>
<comment type="function">
    <text evidence="10">Involved in the biosynthesis of the central metabolite phospho-alpha-D-ribosyl-1-pyrophosphate (PRPP) via the transfer of pyrophosphoryl group from ATP to 1-hydroxyl of ribose-5-phosphate (Rib-5-P).</text>
</comment>
<dbReference type="SUPFAM" id="SSF53271">
    <property type="entry name" value="PRTase-like"/>
    <property type="match status" value="1"/>
</dbReference>
<evidence type="ECO:0000256" key="7">
    <source>
        <dbReference type="ARBA" id="ARBA00022840"/>
    </source>
</evidence>
<dbReference type="eggNOG" id="arCOG00067">
    <property type="taxonomic scope" value="Archaea"/>
</dbReference>
<feature type="binding site" evidence="10">
    <location>
        <position position="176"/>
    </location>
    <ligand>
        <name>D-ribose 5-phosphate</name>
        <dbReference type="ChEBI" id="CHEBI:78346"/>
    </ligand>
</feature>
<name>N0BAW7_9EURY</name>